<evidence type="ECO:0000259" key="1">
    <source>
        <dbReference type="Pfam" id="PF24680"/>
    </source>
</evidence>
<reference evidence="2 3" key="1">
    <citation type="submission" date="2018-11" db="EMBL/GenBank/DDBJ databases">
        <authorList>
            <consortium name="Pathogen Informatics"/>
        </authorList>
    </citation>
    <scope>NUCLEOTIDE SEQUENCE [LARGE SCALE GENOMIC DNA]</scope>
</reference>
<dbReference type="AlphaFoldDB" id="A0A3P7IN03"/>
<dbReference type="InterPro" id="IPR056492">
    <property type="entry name" value="SH3_Hsr9"/>
</dbReference>
<evidence type="ECO:0000313" key="3">
    <source>
        <dbReference type="Proteomes" id="UP000270094"/>
    </source>
</evidence>
<protein>
    <recommendedName>
        <fullName evidence="1">Hsr-9 Tudor domain-containing protein</fullName>
    </recommendedName>
</protein>
<dbReference type="Proteomes" id="UP000270094">
    <property type="component" value="Unassembled WGS sequence"/>
</dbReference>
<sequence length="83" mass="9263">KVSYVEDGVVKDVPPAGVIPLRALDHDKECYFSDASQKDRLAVKVLKAPDSKHASAWQKAEFELEHLDDEGNSTGEKLKYVLH</sequence>
<organism evidence="2 3">
    <name type="scientific">Strongylus vulgaris</name>
    <name type="common">Blood worm</name>
    <dbReference type="NCBI Taxonomy" id="40348"/>
    <lineage>
        <taxon>Eukaryota</taxon>
        <taxon>Metazoa</taxon>
        <taxon>Ecdysozoa</taxon>
        <taxon>Nematoda</taxon>
        <taxon>Chromadorea</taxon>
        <taxon>Rhabditida</taxon>
        <taxon>Rhabditina</taxon>
        <taxon>Rhabditomorpha</taxon>
        <taxon>Strongyloidea</taxon>
        <taxon>Strongylidae</taxon>
        <taxon>Strongylus</taxon>
    </lineage>
</organism>
<name>A0A3P7IN03_STRVU</name>
<evidence type="ECO:0000313" key="2">
    <source>
        <dbReference type="EMBL" id="VDM68349.1"/>
    </source>
</evidence>
<feature type="non-terminal residue" evidence="2">
    <location>
        <position position="1"/>
    </location>
</feature>
<accession>A0A3P7IN03</accession>
<dbReference type="OrthoDB" id="10346875at2759"/>
<dbReference type="Pfam" id="PF24680">
    <property type="entry name" value="SH3_Hsr9"/>
    <property type="match status" value="1"/>
</dbReference>
<dbReference type="EMBL" id="UYYB01008509">
    <property type="protein sequence ID" value="VDM68349.1"/>
    <property type="molecule type" value="Genomic_DNA"/>
</dbReference>
<proteinExistence type="predicted"/>
<keyword evidence="3" id="KW-1185">Reference proteome</keyword>
<feature type="domain" description="Hsr-9 Tudor" evidence="1">
    <location>
        <begin position="1"/>
        <end position="72"/>
    </location>
</feature>
<gene>
    <name evidence="2" type="ORF">SVUK_LOCUS3347</name>
</gene>